<dbReference type="EMBL" id="CP051774">
    <property type="protein sequence ID" value="QJE94679.1"/>
    <property type="molecule type" value="Genomic_DNA"/>
</dbReference>
<evidence type="ECO:0000313" key="3">
    <source>
        <dbReference type="Proteomes" id="UP000501812"/>
    </source>
</evidence>
<dbReference type="KEGG" id="luo:HHL09_02415"/>
<evidence type="ECO:0000256" key="1">
    <source>
        <dbReference type="SAM" id="SignalP"/>
    </source>
</evidence>
<reference evidence="2 3" key="1">
    <citation type="submission" date="2020-04" db="EMBL/GenBank/DDBJ databases">
        <title>Luteolibacter sp. G-1-1-1 isolated from soil.</title>
        <authorList>
            <person name="Dahal R.H."/>
        </authorList>
    </citation>
    <scope>NUCLEOTIDE SEQUENCE [LARGE SCALE GENOMIC DNA]</scope>
    <source>
        <strain evidence="2 3">G-1-1-1</strain>
    </source>
</reference>
<keyword evidence="1" id="KW-0732">Signal</keyword>
<name>A0A858RE39_9BACT</name>
<accession>A0A858RE39</accession>
<dbReference type="PIRSF" id="PIRSF014995">
    <property type="entry name" value="UCP014995"/>
    <property type="match status" value="1"/>
</dbReference>
<dbReference type="AlphaFoldDB" id="A0A858RE39"/>
<dbReference type="RefSeq" id="WP_169452900.1">
    <property type="nucleotide sequence ID" value="NZ_CP051774.1"/>
</dbReference>
<evidence type="ECO:0000313" key="2">
    <source>
        <dbReference type="EMBL" id="QJE94679.1"/>
    </source>
</evidence>
<organism evidence="2 3">
    <name type="scientific">Luteolibacter luteus</name>
    <dbReference type="NCBI Taxonomy" id="2728835"/>
    <lineage>
        <taxon>Bacteria</taxon>
        <taxon>Pseudomonadati</taxon>
        <taxon>Verrucomicrobiota</taxon>
        <taxon>Verrucomicrobiia</taxon>
        <taxon>Verrucomicrobiales</taxon>
        <taxon>Verrucomicrobiaceae</taxon>
        <taxon>Luteolibacter</taxon>
    </lineage>
</organism>
<feature type="signal peptide" evidence="1">
    <location>
        <begin position="1"/>
        <end position="20"/>
    </location>
</feature>
<dbReference type="Pfam" id="PF10029">
    <property type="entry name" value="DUF2271"/>
    <property type="match status" value="1"/>
</dbReference>
<gene>
    <name evidence="2" type="ORF">HHL09_02415</name>
</gene>
<dbReference type="InterPro" id="IPR014469">
    <property type="entry name" value="DUF2271"/>
</dbReference>
<proteinExistence type="predicted"/>
<protein>
    <submittedName>
        <fullName evidence="2">DUF2271 domain-containing protein</fullName>
    </submittedName>
</protein>
<dbReference type="Proteomes" id="UP000501812">
    <property type="component" value="Chromosome"/>
</dbReference>
<keyword evidence="3" id="KW-1185">Reference proteome</keyword>
<feature type="chain" id="PRO_5032486086" evidence="1">
    <location>
        <begin position="21"/>
        <end position="171"/>
    </location>
</feature>
<sequence>MNKKTLLALLTMLASPTGFAGEVKLTIEIPRLEVAEYHRPYVASWIQAPDGTVVKNLSVWYDTDMKDAEGEKWLKDIRQWWRKSGRSLKMPVDGVSGPTKPVGTHTSTVPVKVFDPAALPAGDYEVVVEASREVGGREMLRLPFKWDGHAAVDTATQGKTELGKIKFTITP</sequence>